<dbReference type="Proteomes" id="UP000199165">
    <property type="component" value="Unassembled WGS sequence"/>
</dbReference>
<feature type="domain" description="YCII-related" evidence="2">
    <location>
        <begin position="14"/>
        <end position="114"/>
    </location>
</feature>
<protein>
    <submittedName>
        <fullName evidence="3">Uncharacterized conserved protein</fullName>
    </submittedName>
</protein>
<dbReference type="Pfam" id="PF03795">
    <property type="entry name" value="YCII"/>
    <property type="match status" value="1"/>
</dbReference>
<organism evidence="3 4">
    <name type="scientific">Actinopolyspora righensis</name>
    <dbReference type="NCBI Taxonomy" id="995060"/>
    <lineage>
        <taxon>Bacteria</taxon>
        <taxon>Bacillati</taxon>
        <taxon>Actinomycetota</taxon>
        <taxon>Actinomycetes</taxon>
        <taxon>Actinopolysporales</taxon>
        <taxon>Actinopolysporaceae</taxon>
        <taxon>Actinopolyspora</taxon>
        <taxon>Actinopolyspora alba group</taxon>
    </lineage>
</organism>
<reference evidence="4" key="1">
    <citation type="submission" date="2016-10" db="EMBL/GenBank/DDBJ databases">
        <authorList>
            <person name="Varghese N."/>
            <person name="Submissions S."/>
        </authorList>
    </citation>
    <scope>NUCLEOTIDE SEQUENCE [LARGE SCALE GENOMIC DNA]</scope>
    <source>
        <strain evidence="4">DSM 45501</strain>
    </source>
</reference>
<comment type="similarity">
    <text evidence="1">Belongs to the YciI family.</text>
</comment>
<gene>
    <name evidence="3" type="ORF">SAMN04487904_101482</name>
</gene>
<evidence type="ECO:0000313" key="3">
    <source>
        <dbReference type="EMBL" id="SFT36227.1"/>
    </source>
</evidence>
<dbReference type="EMBL" id="FPAT01000001">
    <property type="protein sequence ID" value="SFT36227.1"/>
    <property type="molecule type" value="Genomic_DNA"/>
</dbReference>
<evidence type="ECO:0000313" key="4">
    <source>
        <dbReference type="Proteomes" id="UP000199165"/>
    </source>
</evidence>
<dbReference type="InterPro" id="IPR011008">
    <property type="entry name" value="Dimeric_a/b-barrel"/>
</dbReference>
<evidence type="ECO:0000259" key="2">
    <source>
        <dbReference type="Pfam" id="PF03795"/>
    </source>
</evidence>
<dbReference type="STRING" id="995060.SAMN04487904_101482"/>
<proteinExistence type="inferred from homology"/>
<dbReference type="Gene3D" id="3.30.70.1060">
    <property type="entry name" value="Dimeric alpha+beta barrel"/>
    <property type="match status" value="1"/>
</dbReference>
<dbReference type="AlphaFoldDB" id="A0A1I6XDE9"/>
<dbReference type="PANTHER" id="PTHR35174">
    <property type="entry name" value="BLL7171 PROTEIN-RELATED"/>
    <property type="match status" value="1"/>
</dbReference>
<sequence>MKFVLQLHMNPTIWASLSEEDQNAVIQGQEEFIKLAKDSGEFVATKAMGGPSSSTTVRVRNGAPLSTDGSYLPGEAEFMCGYYVVDVTGKDRALELAAQIPDAKYTGIEVRPVMFEAGAE</sequence>
<accession>A0A1I6XDE9</accession>
<dbReference type="SUPFAM" id="SSF54909">
    <property type="entry name" value="Dimeric alpha+beta barrel"/>
    <property type="match status" value="1"/>
</dbReference>
<name>A0A1I6XDE9_9ACTN</name>
<dbReference type="InterPro" id="IPR005545">
    <property type="entry name" value="YCII"/>
</dbReference>
<evidence type="ECO:0000256" key="1">
    <source>
        <dbReference type="ARBA" id="ARBA00007689"/>
    </source>
</evidence>
<keyword evidence="4" id="KW-1185">Reference proteome</keyword>
<dbReference type="PANTHER" id="PTHR35174:SF3">
    <property type="entry name" value="BLL7171 PROTEIN"/>
    <property type="match status" value="1"/>
</dbReference>
<dbReference type="RefSeq" id="WP_092973222.1">
    <property type="nucleotide sequence ID" value="NZ_FPAT01000001.1"/>
</dbReference>